<dbReference type="AlphaFoldDB" id="A0A443I125"/>
<dbReference type="InterPro" id="IPR036047">
    <property type="entry name" value="F-box-like_dom_sf"/>
</dbReference>
<dbReference type="EMBL" id="RCNU01000002">
    <property type="protein sequence ID" value="RWQ97769.1"/>
    <property type="molecule type" value="Genomic_DNA"/>
</dbReference>
<dbReference type="STRING" id="264951.A0A443I125"/>
<dbReference type="Gene3D" id="1.20.1280.50">
    <property type="match status" value="1"/>
</dbReference>
<dbReference type="PROSITE" id="PS50181">
    <property type="entry name" value="FBOX"/>
    <property type="match status" value="1"/>
</dbReference>
<gene>
    <name evidence="2" type="ORF">C8Q69DRAFT_441948</name>
</gene>
<dbReference type="GeneID" id="39598075"/>
<dbReference type="SUPFAM" id="SSF81383">
    <property type="entry name" value="F-box domain"/>
    <property type="match status" value="1"/>
</dbReference>
<sequence>MSSTDHNTFLELLPTEILYDIRDLLQIPDLKQLSCVSKKLRQICLPLLFHEVEFRFSKPGFDELRSFIESEVRHYTVSFIYVAPQLLRPEILDFECYSSNLFTFQTHRYVEEAKELYDLKYHDGECPSYMVIYDRLQKICEEQRGIINTDTDLAVLSSALQKLPKLAELRVDFCRPVEKGDWLQSYLDLDMTLGEKSYEHHLNVVSKAVWIANGSGVPLRTVCLSQLQLPYHDGRKEEQYPGPFLETLRELLDRIENLRLDRCNFLLGFSRAGLDLRRIDMNCPTDENVSLSYGGRQVNVNLIQGKTLD</sequence>
<dbReference type="VEuPathDB" id="FungiDB:C8Q69DRAFT_441948"/>
<reference evidence="2 3" key="1">
    <citation type="journal article" date="2018" name="Front. Microbiol.">
        <title>Genomic and genetic insights into a cosmopolitan fungus, Paecilomyces variotii (Eurotiales).</title>
        <authorList>
            <person name="Urquhart A.S."/>
            <person name="Mondo S.J."/>
            <person name="Makela M.R."/>
            <person name="Hane J.K."/>
            <person name="Wiebenga A."/>
            <person name="He G."/>
            <person name="Mihaltcheva S."/>
            <person name="Pangilinan J."/>
            <person name="Lipzen A."/>
            <person name="Barry K."/>
            <person name="de Vries R.P."/>
            <person name="Grigoriev I.V."/>
            <person name="Idnurm A."/>
        </authorList>
    </citation>
    <scope>NUCLEOTIDE SEQUENCE [LARGE SCALE GENOMIC DNA]</scope>
    <source>
        <strain evidence="2 3">CBS 101075</strain>
    </source>
</reference>
<keyword evidence="3" id="KW-1185">Reference proteome</keyword>
<proteinExistence type="predicted"/>
<dbReference type="Proteomes" id="UP000283841">
    <property type="component" value="Unassembled WGS sequence"/>
</dbReference>
<feature type="domain" description="F-box" evidence="1">
    <location>
        <begin position="7"/>
        <end position="43"/>
    </location>
</feature>
<protein>
    <recommendedName>
        <fullName evidence="1">F-box domain-containing protein</fullName>
    </recommendedName>
</protein>
<evidence type="ECO:0000313" key="3">
    <source>
        <dbReference type="Proteomes" id="UP000283841"/>
    </source>
</evidence>
<evidence type="ECO:0000313" key="2">
    <source>
        <dbReference type="EMBL" id="RWQ97769.1"/>
    </source>
</evidence>
<organism evidence="2 3">
    <name type="scientific">Byssochlamys spectabilis</name>
    <name type="common">Paecilomyces variotii</name>
    <dbReference type="NCBI Taxonomy" id="264951"/>
    <lineage>
        <taxon>Eukaryota</taxon>
        <taxon>Fungi</taxon>
        <taxon>Dikarya</taxon>
        <taxon>Ascomycota</taxon>
        <taxon>Pezizomycotina</taxon>
        <taxon>Eurotiomycetes</taxon>
        <taxon>Eurotiomycetidae</taxon>
        <taxon>Eurotiales</taxon>
        <taxon>Thermoascaceae</taxon>
        <taxon>Paecilomyces</taxon>
    </lineage>
</organism>
<name>A0A443I125_BYSSP</name>
<accession>A0A443I125</accession>
<dbReference type="InterPro" id="IPR001810">
    <property type="entry name" value="F-box_dom"/>
</dbReference>
<comment type="caution">
    <text evidence="2">The sequence shown here is derived from an EMBL/GenBank/DDBJ whole genome shotgun (WGS) entry which is preliminary data.</text>
</comment>
<dbReference type="Pfam" id="PF12937">
    <property type="entry name" value="F-box-like"/>
    <property type="match status" value="1"/>
</dbReference>
<evidence type="ECO:0000259" key="1">
    <source>
        <dbReference type="PROSITE" id="PS50181"/>
    </source>
</evidence>
<dbReference type="RefSeq" id="XP_028487414.1">
    <property type="nucleotide sequence ID" value="XM_028628798.1"/>
</dbReference>